<dbReference type="Proteomes" id="UP000663288">
    <property type="component" value="Segment"/>
</dbReference>
<reference evidence="1" key="1">
    <citation type="submission" date="2020-10" db="EMBL/GenBank/DDBJ databases">
        <title>The Isolation and Genome Sequence of a Novel Cyanophage S-H9-1 from the Yellow Sea, China.</title>
        <authorList>
            <person name="Jiang T."/>
        </authorList>
    </citation>
    <scope>NUCLEOTIDE SEQUENCE</scope>
</reference>
<dbReference type="InterPro" id="IPR024389">
    <property type="entry name" value="Gp48_T4-like"/>
</dbReference>
<evidence type="ECO:0000313" key="2">
    <source>
        <dbReference type="Proteomes" id="UP000663288"/>
    </source>
</evidence>
<dbReference type="GeneID" id="77945717"/>
<dbReference type="Pfam" id="PF11091">
    <property type="entry name" value="T4_tail_cap"/>
    <property type="match status" value="1"/>
</dbReference>
<dbReference type="RefSeq" id="YP_010669534.1">
    <property type="nucleotide sequence ID" value="NC_070961.1"/>
</dbReference>
<evidence type="ECO:0000313" key="1">
    <source>
        <dbReference type="EMBL" id="QPB08118.1"/>
    </source>
</evidence>
<dbReference type="EMBL" id="MW117966">
    <property type="protein sequence ID" value="QPB08118.1"/>
    <property type="molecule type" value="Genomic_DNA"/>
</dbReference>
<accession>A0A873WDR2</accession>
<name>A0A873WDR2_9CAUD</name>
<sequence length="401" mass="42874">MARIPDSTAGTDGFSNMEYYKGTDGNYYYITHTSKGKVWRSNGTIEPAGFDVSAKVGVDAPASPQGTAAAVAQEAETSLKPLTTGLNDPVKAADLTKSSNDLAGSSLRYPLDIGDSNKNHFAVFDFYDYSPPFSAENQSLSGDSSFSLSAYNTSAENLKPAAYPQIILYMPEGVAASYRTNWDGKAFGNVVASIMRSAGKVASGDYMDAIKKAGEGIGQQLATAPGKIGADLTSSLAKRISGDSISQQDIFSSIGGVILNPNVELIFGGHDLRTLQLTFKMVPYNKDEAIAVDQIVKTFKKVMLPKFTGTTKMSSFWKDEAKSGNGYIGNPNLCKISFFKGTARNDAITQFKTCAITDFDVNYTPDGVAAFGPDGYPVATQISLSFMETKLVYAEDIDSGY</sequence>
<dbReference type="KEGG" id="vg:77945717"/>
<organism evidence="1 2">
    <name type="scientific">Synechococcus phage S-H9-1</name>
    <dbReference type="NCBI Taxonomy" id="2783674"/>
    <lineage>
        <taxon>Viruses</taxon>
        <taxon>Duplodnaviria</taxon>
        <taxon>Heunggongvirae</taxon>
        <taxon>Uroviricota</taxon>
        <taxon>Caudoviricetes</taxon>
        <taxon>Pantevenvirales</taxon>
        <taxon>Kyanoviridae</taxon>
        <taxon>Scyllavirus</taxon>
        <taxon>Scyllavirus aitchnine</taxon>
    </lineage>
</organism>
<protein>
    <submittedName>
        <fullName evidence="1">Baseplate tail tube cap</fullName>
    </submittedName>
</protein>
<proteinExistence type="predicted"/>
<keyword evidence="2" id="KW-1185">Reference proteome</keyword>